<dbReference type="Gene3D" id="3.90.110.10">
    <property type="entry name" value="Lactate dehydrogenase/glycoside hydrolase, family 4, C-terminal"/>
    <property type="match status" value="1"/>
</dbReference>
<dbReference type="InterPro" id="IPR001252">
    <property type="entry name" value="Malate_DH_AS"/>
</dbReference>
<comment type="subunit">
    <text evidence="3">Homodimer.</text>
</comment>
<dbReference type="EMBL" id="CP013920">
    <property type="protein sequence ID" value="AMA65167.1"/>
    <property type="molecule type" value="Genomic_DNA"/>
</dbReference>
<feature type="binding site" evidence="12">
    <location>
        <position position="119"/>
    </location>
    <ligand>
        <name>substrate</name>
    </ligand>
</feature>
<dbReference type="GO" id="GO:0005737">
    <property type="term" value="C:cytoplasm"/>
    <property type="evidence" value="ECO:0007669"/>
    <property type="project" value="TreeGrafter"/>
</dbReference>
<evidence type="ECO:0000256" key="7">
    <source>
        <dbReference type="ARBA" id="ARBA00023002"/>
    </source>
</evidence>
<dbReference type="InterPro" id="IPR001236">
    <property type="entry name" value="Lactate/malate_DH_N"/>
</dbReference>
<comment type="catalytic activity">
    <reaction evidence="9 14">
        <text>(S)-malate + NAD(+) = oxaloacetate + NADH + H(+)</text>
        <dbReference type="Rhea" id="RHEA:21432"/>
        <dbReference type="ChEBI" id="CHEBI:15378"/>
        <dbReference type="ChEBI" id="CHEBI:15589"/>
        <dbReference type="ChEBI" id="CHEBI:16452"/>
        <dbReference type="ChEBI" id="CHEBI:57540"/>
        <dbReference type="ChEBI" id="CHEBI:57945"/>
        <dbReference type="EC" id="1.1.1.37"/>
    </reaction>
</comment>
<dbReference type="AlphaFoldDB" id="A0A0X9W7B8"/>
<evidence type="ECO:0000256" key="9">
    <source>
        <dbReference type="ARBA" id="ARBA00048313"/>
    </source>
</evidence>
<feature type="binding site" evidence="12">
    <location>
        <position position="87"/>
    </location>
    <ligand>
        <name>substrate</name>
    </ligand>
</feature>
<reference evidence="18 19" key="1">
    <citation type="submission" date="2016-01" db="EMBL/GenBank/DDBJ databases">
        <title>Genome sequence of Ca. Arsenophonus lipopteni, the exclusive symbiont of a blood sucking fly Lipoptena cervi (Diptera: Hippoboscidae).</title>
        <authorList>
            <person name="Novakova E."/>
            <person name="Hypsa V."/>
            <person name="Nguyen P."/>
            <person name="Husnik F."/>
            <person name="Darby A.C."/>
        </authorList>
    </citation>
    <scope>NUCLEOTIDE SEQUENCE [LARGE SCALE GENOMIC DNA]</scope>
    <source>
        <strain evidence="18 19">CB</strain>
    </source>
</reference>
<evidence type="ECO:0000256" key="4">
    <source>
        <dbReference type="ARBA" id="ARBA00012995"/>
    </source>
</evidence>
<dbReference type="GO" id="GO:0006099">
    <property type="term" value="P:tricarboxylic acid cycle"/>
    <property type="evidence" value="ECO:0007669"/>
    <property type="project" value="UniProtKB-UniRule"/>
</dbReference>
<dbReference type="PATRIC" id="fig|634113.3.peg.580"/>
<feature type="active site" description="Proton acceptor" evidence="11">
    <location>
        <position position="177"/>
    </location>
</feature>
<evidence type="ECO:0000256" key="8">
    <source>
        <dbReference type="ARBA" id="ARBA00023027"/>
    </source>
</evidence>
<evidence type="ECO:0000259" key="17">
    <source>
        <dbReference type="Pfam" id="PF02866"/>
    </source>
</evidence>
<feature type="domain" description="Lactate/malate dehydrogenase C-terminal" evidence="17">
    <location>
        <begin position="147"/>
        <end position="309"/>
    </location>
</feature>
<comment type="similarity">
    <text evidence="2">Belongs to the LDH/MDH superfamily. MDH type 1 family.</text>
</comment>
<accession>A0A0X9W7B8</accession>
<feature type="binding site" evidence="13">
    <location>
        <position position="34"/>
    </location>
    <ligand>
        <name>NAD(+)</name>
        <dbReference type="ChEBI" id="CHEBI:57540"/>
    </ligand>
</feature>
<keyword evidence="6 14" id="KW-0816">Tricarboxylic acid cycle</keyword>
<feature type="binding site" evidence="12">
    <location>
        <position position="153"/>
    </location>
    <ligand>
        <name>substrate</name>
    </ligand>
</feature>
<dbReference type="PANTHER" id="PTHR11540:SF16">
    <property type="entry name" value="MALATE DEHYDROGENASE, MITOCHONDRIAL"/>
    <property type="match status" value="1"/>
</dbReference>
<dbReference type="Proteomes" id="UP000069926">
    <property type="component" value="Chromosome"/>
</dbReference>
<evidence type="ECO:0000313" key="19">
    <source>
        <dbReference type="Proteomes" id="UP000069926"/>
    </source>
</evidence>
<dbReference type="InterPro" id="IPR022383">
    <property type="entry name" value="Lactate/malate_DH_C"/>
</dbReference>
<dbReference type="PANTHER" id="PTHR11540">
    <property type="entry name" value="MALATE AND LACTATE DEHYDROGENASE"/>
    <property type="match status" value="1"/>
</dbReference>
<proteinExistence type="inferred from homology"/>
<dbReference type="GO" id="GO:0030060">
    <property type="term" value="F:L-malate dehydrogenase (NAD+) activity"/>
    <property type="evidence" value="ECO:0007669"/>
    <property type="project" value="UniProtKB-UniRule"/>
</dbReference>
<evidence type="ECO:0000256" key="14">
    <source>
        <dbReference type="RuleBase" id="RU000422"/>
    </source>
</evidence>
<keyword evidence="19" id="KW-1185">Reference proteome</keyword>
<sequence>MKVVILGAAGGVGQVLALLLKNQLPAGTDLSLYDISSVIIGIAKDLDHIPTDVNVIGYTSINYVSALQNANIVLIAAGITRQPNMNRSDLFNTNAIIIFNLIKKIAYNCPKALIGIITNPINAMVPLAAKVLKKNGVYNRDRLFGITTLDVIRSNIFVAKLKGKKAQDIEVVVIGGHSKMTILPLLSHIPDISFNLKEIEYLTSCIQNAGTTIVEAKLGCGSATLSMGYAATRFCLSLIQGLYGKENVIECAYIESDIGYTSFFAHQISLGINGIKDRFPIGIISKFEKKLLENMLDELNKDIKLGEYFVENMI</sequence>
<dbReference type="PROSITE" id="PS00068">
    <property type="entry name" value="MDH"/>
    <property type="match status" value="1"/>
</dbReference>
<dbReference type="Pfam" id="PF02866">
    <property type="entry name" value="Ldh_1_C"/>
    <property type="match status" value="1"/>
</dbReference>
<organism evidence="18 19">
    <name type="scientific">Candidatus Arsenophonus lipoptenae</name>
    <dbReference type="NCBI Taxonomy" id="634113"/>
    <lineage>
        <taxon>Bacteria</taxon>
        <taxon>Pseudomonadati</taxon>
        <taxon>Pseudomonadota</taxon>
        <taxon>Gammaproteobacteria</taxon>
        <taxon>Enterobacterales</taxon>
        <taxon>Morganellaceae</taxon>
        <taxon>Arsenophonus</taxon>
    </lineage>
</organism>
<evidence type="ECO:0000256" key="3">
    <source>
        <dbReference type="ARBA" id="ARBA00011738"/>
    </source>
</evidence>
<evidence type="ECO:0000256" key="13">
    <source>
        <dbReference type="PIRSR" id="PIRSR000102-3"/>
    </source>
</evidence>
<evidence type="ECO:0000256" key="5">
    <source>
        <dbReference type="ARBA" id="ARBA00020382"/>
    </source>
</evidence>
<evidence type="ECO:0000256" key="1">
    <source>
        <dbReference type="ARBA" id="ARBA00003966"/>
    </source>
</evidence>
<dbReference type="Pfam" id="PF00056">
    <property type="entry name" value="Ldh_1_N"/>
    <property type="match status" value="1"/>
</dbReference>
<feature type="binding site" evidence="13">
    <location>
        <begin position="7"/>
        <end position="13"/>
    </location>
    <ligand>
        <name>NAD(+)</name>
        <dbReference type="ChEBI" id="CHEBI:57540"/>
    </ligand>
</feature>
<name>A0A0X9W7B8_9GAMM</name>
<dbReference type="PIRSF" id="PIRSF000102">
    <property type="entry name" value="Lac_mal_DH"/>
    <property type="match status" value="1"/>
</dbReference>
<evidence type="ECO:0000256" key="6">
    <source>
        <dbReference type="ARBA" id="ARBA00022532"/>
    </source>
</evidence>
<evidence type="ECO:0000256" key="11">
    <source>
        <dbReference type="PIRSR" id="PIRSR000102-1"/>
    </source>
</evidence>
<dbReference type="GO" id="GO:0006108">
    <property type="term" value="P:malate metabolic process"/>
    <property type="evidence" value="ECO:0007669"/>
    <property type="project" value="InterPro"/>
</dbReference>
<evidence type="ECO:0000256" key="15">
    <source>
        <dbReference type="RuleBase" id="RU003369"/>
    </source>
</evidence>
<dbReference type="InterPro" id="IPR036291">
    <property type="entry name" value="NAD(P)-bd_dom_sf"/>
</dbReference>
<comment type="function">
    <text evidence="1">Catalyzes the reversible oxidation of malate to oxaloacetate.</text>
</comment>
<evidence type="ECO:0000256" key="2">
    <source>
        <dbReference type="ARBA" id="ARBA00008824"/>
    </source>
</evidence>
<dbReference type="STRING" id="634113.AUT07_00614"/>
<feature type="binding site" evidence="13">
    <location>
        <position position="94"/>
    </location>
    <ligand>
        <name>NAD(+)</name>
        <dbReference type="ChEBI" id="CHEBI:57540"/>
    </ligand>
</feature>
<dbReference type="InterPro" id="IPR010097">
    <property type="entry name" value="Malate_DH_type1"/>
</dbReference>
<dbReference type="InterPro" id="IPR015955">
    <property type="entry name" value="Lactate_DH/Glyco_Ohase_4_C"/>
</dbReference>
<dbReference type="Gene3D" id="3.40.50.720">
    <property type="entry name" value="NAD(P)-binding Rossmann-like Domain"/>
    <property type="match status" value="1"/>
</dbReference>
<protein>
    <recommendedName>
        <fullName evidence="5 10">Malate dehydrogenase</fullName>
        <ecNumber evidence="4 10">1.1.1.37</ecNumber>
    </recommendedName>
</protein>
<feature type="binding site" evidence="13">
    <location>
        <position position="227"/>
    </location>
    <ligand>
        <name>NAD(+)</name>
        <dbReference type="ChEBI" id="CHEBI:57540"/>
    </ligand>
</feature>
<dbReference type="NCBIfam" id="TIGR01772">
    <property type="entry name" value="MDH_euk_gproteo"/>
    <property type="match status" value="1"/>
</dbReference>
<feature type="domain" description="Lactate/malate dehydrogenase N-terminal" evidence="16">
    <location>
        <begin position="1"/>
        <end position="145"/>
    </location>
</feature>
<dbReference type="FunFam" id="3.90.110.10:FF:000001">
    <property type="entry name" value="Malate dehydrogenase"/>
    <property type="match status" value="1"/>
</dbReference>
<dbReference type="RefSeq" id="WP_066283988.1">
    <property type="nucleotide sequence ID" value="NZ_CP013920.1"/>
</dbReference>
<dbReference type="KEGG" id="asy:AUT07_00614"/>
<dbReference type="OrthoDB" id="9802969at2"/>
<feature type="binding site" evidence="12">
    <location>
        <position position="81"/>
    </location>
    <ligand>
        <name>substrate</name>
    </ligand>
</feature>
<evidence type="ECO:0000256" key="12">
    <source>
        <dbReference type="PIRSR" id="PIRSR000102-2"/>
    </source>
</evidence>
<evidence type="ECO:0000313" key="18">
    <source>
        <dbReference type="EMBL" id="AMA65167.1"/>
    </source>
</evidence>
<feature type="binding site" evidence="13">
    <location>
        <begin position="117"/>
        <end position="119"/>
    </location>
    <ligand>
        <name>NAD(+)</name>
        <dbReference type="ChEBI" id="CHEBI:57540"/>
    </ligand>
</feature>
<keyword evidence="8 13" id="KW-0520">NAD</keyword>
<dbReference type="FunFam" id="3.40.50.720:FF:000268">
    <property type="entry name" value="Malate dehydrogenase"/>
    <property type="match status" value="1"/>
</dbReference>
<dbReference type="SUPFAM" id="SSF56327">
    <property type="entry name" value="LDH C-terminal domain-like"/>
    <property type="match status" value="1"/>
</dbReference>
<evidence type="ECO:0000259" key="16">
    <source>
        <dbReference type="Pfam" id="PF00056"/>
    </source>
</evidence>
<dbReference type="EC" id="1.1.1.37" evidence="4 10"/>
<keyword evidence="7 15" id="KW-0560">Oxidoreductase</keyword>
<dbReference type="InterPro" id="IPR001557">
    <property type="entry name" value="L-lactate/malate_DH"/>
</dbReference>
<dbReference type="SUPFAM" id="SSF51735">
    <property type="entry name" value="NAD(P)-binding Rossmann-fold domains"/>
    <property type="match status" value="1"/>
</dbReference>
<evidence type="ECO:0000256" key="10">
    <source>
        <dbReference type="NCBIfam" id="TIGR01772"/>
    </source>
</evidence>
<gene>
    <name evidence="18" type="primary">mdh</name>
    <name evidence="18" type="ORF">AUT07_00614</name>
</gene>